<comment type="caution">
    <text evidence="3">The sequence shown here is derived from an EMBL/GenBank/DDBJ whole genome shotgun (WGS) entry which is preliminary data.</text>
</comment>
<dbReference type="OrthoDB" id="9770043at2"/>
<keyword evidence="1" id="KW-0732">Signal</keyword>
<protein>
    <submittedName>
        <fullName evidence="3">Glucose dehydrogenase</fullName>
    </submittedName>
</protein>
<feature type="signal peptide" evidence="1">
    <location>
        <begin position="1"/>
        <end position="17"/>
    </location>
</feature>
<dbReference type="PANTHER" id="PTHR19328:SF75">
    <property type="entry name" value="ALDOSE SUGAR DEHYDROGENASE YLII"/>
    <property type="match status" value="1"/>
</dbReference>
<organism evidence="3 4">
    <name type="scientific">Sandarakinorhabdus cyanobacteriorum</name>
    <dbReference type="NCBI Taxonomy" id="1981098"/>
    <lineage>
        <taxon>Bacteria</taxon>
        <taxon>Pseudomonadati</taxon>
        <taxon>Pseudomonadota</taxon>
        <taxon>Alphaproteobacteria</taxon>
        <taxon>Sphingomonadales</taxon>
        <taxon>Sphingosinicellaceae</taxon>
        <taxon>Sandarakinorhabdus</taxon>
    </lineage>
</organism>
<dbReference type="EMBL" id="NOXT01000125">
    <property type="protein sequence ID" value="OYQ24323.1"/>
    <property type="molecule type" value="Genomic_DNA"/>
</dbReference>
<feature type="domain" description="Glucose/Sorbosone dehydrogenase" evidence="2">
    <location>
        <begin position="58"/>
        <end position="383"/>
    </location>
</feature>
<dbReference type="Pfam" id="PF07995">
    <property type="entry name" value="GSDH"/>
    <property type="match status" value="1"/>
</dbReference>
<dbReference type="InterPro" id="IPR011041">
    <property type="entry name" value="Quinoprot_gluc/sorb_DH_b-prop"/>
</dbReference>
<sequence length="388" mass="41489">MNRALLLAALIAAPAIAAPVPQGPPNVPEKSPAFAGQTRAEAVVSKTKLQVTELASGLNRPWAVALLEGGRFLVSEKAAGRLTIVAADGSKTPVTGTPATDARNQGGMLGLANPGDGWIYWSYAEPREGGNGTAVARGHLVGAEMRDVQVIFRQMPTLDATQHYGGPMLFPKDGSIIITLGERSILPGRMQAQKLDSLLGKIVRLNRDGSIPKDNPFVKMAGARPEIWTYGNRNVQGAALDAKGRVWEVEHGPAGGDELNLIAKGKDYGWPSITYGEEYSGKPISDNATQKAGMEQPVYYWDPVIAPSGMVFYSGKAMPEYKGNILVGGLRSMALVRLVLKNDRVVGEERLLTDRKQRIRDVVEGPAGELYLVTDDADGKLLKVTPAG</sequence>
<dbReference type="InterPro" id="IPR011042">
    <property type="entry name" value="6-blade_b-propeller_TolB-like"/>
</dbReference>
<dbReference type="SUPFAM" id="SSF50952">
    <property type="entry name" value="Soluble quinoprotein glucose dehydrogenase"/>
    <property type="match status" value="1"/>
</dbReference>
<feature type="chain" id="PRO_5012287611" evidence="1">
    <location>
        <begin position="18"/>
        <end position="388"/>
    </location>
</feature>
<dbReference type="Proteomes" id="UP000216991">
    <property type="component" value="Unassembled WGS sequence"/>
</dbReference>
<name>A0A255Y585_9SPHN</name>
<dbReference type="AlphaFoldDB" id="A0A255Y585"/>
<accession>A0A255Y585</accession>
<reference evidence="3 4" key="1">
    <citation type="submission" date="2017-07" db="EMBL/GenBank/DDBJ databases">
        <title>Sandarakinorhabdus cyanobacteriorum sp. nov., a novel bacterium isolated from cyanobacterial aggregates in a eutrophic lake.</title>
        <authorList>
            <person name="Cai H."/>
        </authorList>
    </citation>
    <scope>NUCLEOTIDE SEQUENCE [LARGE SCALE GENOMIC DNA]</scope>
    <source>
        <strain evidence="3 4">TH057</strain>
    </source>
</reference>
<dbReference type="PANTHER" id="PTHR19328">
    <property type="entry name" value="HEDGEHOG-INTERACTING PROTEIN"/>
    <property type="match status" value="1"/>
</dbReference>
<evidence type="ECO:0000313" key="4">
    <source>
        <dbReference type="Proteomes" id="UP000216991"/>
    </source>
</evidence>
<gene>
    <name evidence="3" type="ORF">CHU93_15910</name>
</gene>
<dbReference type="RefSeq" id="WP_094475130.1">
    <property type="nucleotide sequence ID" value="NZ_NOXT01000125.1"/>
</dbReference>
<evidence type="ECO:0000259" key="2">
    <source>
        <dbReference type="Pfam" id="PF07995"/>
    </source>
</evidence>
<proteinExistence type="predicted"/>
<keyword evidence="4" id="KW-1185">Reference proteome</keyword>
<evidence type="ECO:0000256" key="1">
    <source>
        <dbReference type="SAM" id="SignalP"/>
    </source>
</evidence>
<dbReference type="Gene3D" id="2.120.10.30">
    <property type="entry name" value="TolB, C-terminal domain"/>
    <property type="match status" value="1"/>
</dbReference>
<evidence type="ECO:0000313" key="3">
    <source>
        <dbReference type="EMBL" id="OYQ24323.1"/>
    </source>
</evidence>
<dbReference type="InterPro" id="IPR012938">
    <property type="entry name" value="Glc/Sorbosone_DH"/>
</dbReference>